<dbReference type="InterPro" id="IPR024232">
    <property type="entry name" value="SpoIIIAH"/>
</dbReference>
<comment type="caution">
    <text evidence="1">The sequence shown here is derived from an EMBL/GenBank/DDBJ whole genome shotgun (WGS) entry which is preliminary data.</text>
</comment>
<protein>
    <submittedName>
        <fullName evidence="1">Stage III sporulation protein AH</fullName>
    </submittedName>
</protein>
<evidence type="ECO:0000313" key="1">
    <source>
        <dbReference type="EMBL" id="GEN57236.1"/>
    </source>
</evidence>
<sequence length="187" mass="21645">MKKQTVWLLTLFSLMVVLSVYYLNQSTDDSFLSLTPHQDELSLVPNDPQETITQEGSKDLVPSAMEDDLFSFIRLEMSAERGERLEQLETVLAQSDISSNEKWQAFEEIDRINQLETNEIILEETLKNRYEFNDVLVRTLDEAVVVSIRTEVLTKTTANQVMRDIYDEVGPIRVEIKHYPPESDENN</sequence>
<proteinExistence type="predicted"/>
<dbReference type="Proteomes" id="UP000321400">
    <property type="component" value="Unassembled WGS sequence"/>
</dbReference>
<dbReference type="AlphaFoldDB" id="A0A511X2R8"/>
<evidence type="ECO:0000313" key="2">
    <source>
        <dbReference type="Proteomes" id="UP000321400"/>
    </source>
</evidence>
<organism evidence="1 2">
    <name type="scientific">Halolactibacillus alkaliphilus</name>
    <dbReference type="NCBI Taxonomy" id="442899"/>
    <lineage>
        <taxon>Bacteria</taxon>
        <taxon>Bacillati</taxon>
        <taxon>Bacillota</taxon>
        <taxon>Bacilli</taxon>
        <taxon>Bacillales</taxon>
        <taxon>Bacillaceae</taxon>
        <taxon>Halolactibacillus</taxon>
    </lineage>
</organism>
<dbReference type="RefSeq" id="WP_089800695.1">
    <property type="nucleotide sequence ID" value="NZ_BJYE01000021.1"/>
</dbReference>
<name>A0A511X2R8_9BACI</name>
<gene>
    <name evidence="1" type="primary">spoIIIAH</name>
    <name evidence="1" type="ORF">HAL01_17000</name>
</gene>
<dbReference type="Pfam" id="PF12685">
    <property type="entry name" value="SpoIIIAH"/>
    <property type="match status" value="1"/>
</dbReference>
<dbReference type="InterPro" id="IPR038503">
    <property type="entry name" value="SpoIIIAH_sf"/>
</dbReference>
<keyword evidence="2" id="KW-1185">Reference proteome</keyword>
<reference evidence="1 2" key="1">
    <citation type="submission" date="2019-07" db="EMBL/GenBank/DDBJ databases">
        <title>Whole genome shotgun sequence of Halolactibacillus alkaliphilus NBRC 103919.</title>
        <authorList>
            <person name="Hosoyama A."/>
            <person name="Uohara A."/>
            <person name="Ohji S."/>
            <person name="Ichikawa N."/>
        </authorList>
    </citation>
    <scope>NUCLEOTIDE SEQUENCE [LARGE SCALE GENOMIC DNA]</scope>
    <source>
        <strain evidence="1 2">NBRC 103919</strain>
    </source>
</reference>
<accession>A0A511X2R8</accession>
<dbReference type="STRING" id="442899.SAMN05720591_10726"/>
<dbReference type="Gene3D" id="1.10.287.4300">
    <property type="entry name" value="Stage III sporulation protein AH-like"/>
    <property type="match status" value="1"/>
</dbReference>
<dbReference type="OrthoDB" id="2939102at2"/>
<dbReference type="EMBL" id="BJYE01000021">
    <property type="protein sequence ID" value="GEN57236.1"/>
    <property type="molecule type" value="Genomic_DNA"/>
</dbReference>